<evidence type="ECO:0000256" key="10">
    <source>
        <dbReference type="SAM" id="Phobius"/>
    </source>
</evidence>
<protein>
    <submittedName>
        <fullName evidence="12">Membrane protein insertase YidC</fullName>
    </submittedName>
</protein>
<keyword evidence="5" id="KW-0653">Protein transport</keyword>
<organism evidence="12 13">
    <name type="scientific">Aphanocapsa feldmannii 277cV</name>
    <dbReference type="NCBI Taxonomy" id="2507553"/>
    <lineage>
        <taxon>Bacteria</taxon>
        <taxon>Bacillati</taxon>
        <taxon>Cyanobacteriota</taxon>
        <taxon>Cyanophyceae</taxon>
        <taxon>Oscillatoriophycideae</taxon>
        <taxon>Chroococcales</taxon>
        <taxon>Microcystaceae</taxon>
        <taxon>Aphanocapsa</taxon>
    </lineage>
</organism>
<dbReference type="GO" id="GO:0005886">
    <property type="term" value="C:plasma membrane"/>
    <property type="evidence" value="ECO:0007669"/>
    <property type="project" value="UniProtKB-SubCell"/>
</dbReference>
<evidence type="ECO:0000256" key="6">
    <source>
        <dbReference type="ARBA" id="ARBA00022989"/>
    </source>
</evidence>
<keyword evidence="3" id="KW-1003">Cell membrane</keyword>
<feature type="domain" description="Membrane insertase YidC/Oxa/ALB C-terminal" evidence="11">
    <location>
        <begin position="24"/>
        <end position="335"/>
    </location>
</feature>
<dbReference type="GO" id="GO:0015031">
    <property type="term" value="P:protein transport"/>
    <property type="evidence" value="ECO:0007669"/>
    <property type="project" value="UniProtKB-KW"/>
</dbReference>
<evidence type="ECO:0000256" key="9">
    <source>
        <dbReference type="RuleBase" id="RU003945"/>
    </source>
</evidence>
<feature type="non-terminal residue" evidence="12">
    <location>
        <position position="336"/>
    </location>
</feature>
<evidence type="ECO:0000256" key="3">
    <source>
        <dbReference type="ARBA" id="ARBA00022475"/>
    </source>
</evidence>
<dbReference type="PANTHER" id="PTHR12428">
    <property type="entry name" value="OXA1"/>
    <property type="match status" value="1"/>
</dbReference>
<dbReference type="InterPro" id="IPR028055">
    <property type="entry name" value="YidC/Oxa/ALB_C"/>
</dbReference>
<evidence type="ECO:0000313" key="12">
    <source>
        <dbReference type="EMBL" id="TGG94636.1"/>
    </source>
</evidence>
<dbReference type="Pfam" id="PF02096">
    <property type="entry name" value="60KD_IMP"/>
    <property type="match status" value="1"/>
</dbReference>
<evidence type="ECO:0000256" key="4">
    <source>
        <dbReference type="ARBA" id="ARBA00022692"/>
    </source>
</evidence>
<evidence type="ECO:0000259" key="11">
    <source>
        <dbReference type="Pfam" id="PF02096"/>
    </source>
</evidence>
<comment type="subcellular location">
    <subcellularLocation>
        <location evidence="1">Cell inner membrane</location>
        <topology evidence="1">Multi-pass membrane protein</topology>
    </subcellularLocation>
    <subcellularLocation>
        <location evidence="9">Membrane</location>
        <topology evidence="9">Multi-pass membrane protein</topology>
    </subcellularLocation>
</comment>
<comment type="caution">
    <text evidence="12">The sequence shown here is derived from an EMBL/GenBank/DDBJ whole genome shotgun (WGS) entry which is preliminary data.</text>
</comment>
<accession>A0A524RQC2</accession>
<dbReference type="NCBIfam" id="TIGR03592">
    <property type="entry name" value="yidC_oxa1_cterm"/>
    <property type="match status" value="1"/>
</dbReference>
<dbReference type="GO" id="GO:0032977">
    <property type="term" value="F:membrane insertase activity"/>
    <property type="evidence" value="ECO:0007669"/>
    <property type="project" value="InterPro"/>
</dbReference>
<feature type="transmembrane region" description="Helical" evidence="10">
    <location>
        <begin position="300"/>
        <end position="324"/>
    </location>
</feature>
<dbReference type="AlphaFoldDB" id="A0A524RQC2"/>
<keyword evidence="6 10" id="KW-1133">Transmembrane helix</keyword>
<dbReference type="InterPro" id="IPR001708">
    <property type="entry name" value="YidC/ALB3/OXA1/COX18"/>
</dbReference>
<proteinExistence type="inferred from homology"/>
<sequence length="336" mass="36940">MIGFISDNLLLPILDFFYGLIPSYGLAIVALTLVIRLALFPLSNGSIRNARRMRIAQPEMQKRQAEVRSRYADDPQRQQQEMGKIMKEFGNPLSGCLPLLLQMPILFALFATLRGSPFADTVYNINLKVVPQAEAAQLEAEPFNSKSHSIFVNETSHFPVVASIDTGNKLVEGATTQVDFQTKEGESLQQLISHVDHPATLEPHWTVSKGSNIVSVSESGRLTALAPGDASLEARIPGVAAESGFLFIKQLGQVGFFVDGQVNWDIAILVAGFGLTLFLSQLLSGMGMPRNPQQETTNRILPFMMSGMFLFFPLPAGVLLYMVVANMFQAFQTFLL</sequence>
<feature type="transmembrane region" description="Helical" evidence="10">
    <location>
        <begin position="266"/>
        <end position="288"/>
    </location>
</feature>
<gene>
    <name evidence="12" type="primary">yidC</name>
    <name evidence="12" type="ORF">ERJ67_02225</name>
</gene>
<evidence type="ECO:0000256" key="5">
    <source>
        <dbReference type="ARBA" id="ARBA00022927"/>
    </source>
</evidence>
<dbReference type="CDD" id="cd20070">
    <property type="entry name" value="5TM_YidC_Alb3"/>
    <property type="match status" value="1"/>
</dbReference>
<evidence type="ECO:0000256" key="7">
    <source>
        <dbReference type="ARBA" id="ARBA00023136"/>
    </source>
</evidence>
<name>A0A524RQC2_9CHRO</name>
<evidence type="ECO:0000256" key="8">
    <source>
        <dbReference type="ARBA" id="ARBA00023186"/>
    </source>
</evidence>
<dbReference type="EMBL" id="SRMO01000033">
    <property type="protein sequence ID" value="TGG94636.1"/>
    <property type="molecule type" value="Genomic_DNA"/>
</dbReference>
<dbReference type="Proteomes" id="UP000317990">
    <property type="component" value="Unassembled WGS sequence"/>
</dbReference>
<evidence type="ECO:0000313" key="13">
    <source>
        <dbReference type="Proteomes" id="UP000317990"/>
    </source>
</evidence>
<reference evidence="12 13" key="1">
    <citation type="journal article" date="2019" name="mSystems">
        <title>Life at home and on the roam: Genomic adaptions reflect the dual lifestyle of an intracellular, facultative symbiont.</title>
        <authorList>
            <person name="Burgsdorf I."/>
        </authorList>
    </citation>
    <scope>NUCLEOTIDE SEQUENCE [LARGE SCALE GENOMIC DNA]</scope>
    <source>
        <strain evidence="12">277cV</strain>
    </source>
</reference>
<keyword evidence="7 10" id="KW-0472">Membrane</keyword>
<dbReference type="NCBIfam" id="NF002734">
    <property type="entry name" value="PRK02654.1"/>
    <property type="match status" value="1"/>
</dbReference>
<keyword evidence="4 9" id="KW-0812">Transmembrane</keyword>
<feature type="transmembrane region" description="Helical" evidence="10">
    <location>
        <begin position="16"/>
        <end position="42"/>
    </location>
</feature>
<comment type="similarity">
    <text evidence="9">Belongs to the OXA1/ALB3/YidC family.</text>
</comment>
<dbReference type="GO" id="GO:0051205">
    <property type="term" value="P:protein insertion into membrane"/>
    <property type="evidence" value="ECO:0007669"/>
    <property type="project" value="TreeGrafter"/>
</dbReference>
<evidence type="ECO:0000256" key="1">
    <source>
        <dbReference type="ARBA" id="ARBA00004429"/>
    </source>
</evidence>
<dbReference type="InterPro" id="IPR047196">
    <property type="entry name" value="YidC_ALB_C"/>
</dbReference>
<evidence type="ECO:0000256" key="2">
    <source>
        <dbReference type="ARBA" id="ARBA00022448"/>
    </source>
</evidence>
<dbReference type="PANTHER" id="PTHR12428:SF65">
    <property type="entry name" value="CYTOCHROME C OXIDASE ASSEMBLY PROTEIN COX18, MITOCHONDRIAL"/>
    <property type="match status" value="1"/>
</dbReference>
<keyword evidence="8" id="KW-0143">Chaperone</keyword>
<keyword evidence="2" id="KW-0813">Transport</keyword>